<dbReference type="InterPro" id="IPR022061">
    <property type="entry name" value="DUF3617"/>
</dbReference>
<gene>
    <name evidence="2" type="ORF">QO010_004578</name>
</gene>
<reference evidence="2 3" key="1">
    <citation type="submission" date="2023-07" db="EMBL/GenBank/DDBJ databases">
        <title>Genomic Encyclopedia of Type Strains, Phase IV (KMG-IV): sequencing the most valuable type-strain genomes for metagenomic binning, comparative biology and taxonomic classification.</title>
        <authorList>
            <person name="Goeker M."/>
        </authorList>
    </citation>
    <scope>NUCLEOTIDE SEQUENCE [LARGE SCALE GENOMIC DNA]</scope>
    <source>
        <strain evidence="2 3">DSM 18695</strain>
    </source>
</reference>
<organism evidence="2 3">
    <name type="scientific">Caulobacter ginsengisoli</name>
    <dbReference type="NCBI Taxonomy" id="400775"/>
    <lineage>
        <taxon>Bacteria</taxon>
        <taxon>Pseudomonadati</taxon>
        <taxon>Pseudomonadota</taxon>
        <taxon>Alphaproteobacteria</taxon>
        <taxon>Caulobacterales</taxon>
        <taxon>Caulobacteraceae</taxon>
        <taxon>Caulobacter</taxon>
    </lineage>
</organism>
<feature type="chain" id="PRO_5046273627" description="DUF3617 domain-containing protein" evidence="1">
    <location>
        <begin position="22"/>
        <end position="150"/>
    </location>
</feature>
<dbReference type="Pfam" id="PF12276">
    <property type="entry name" value="DUF3617"/>
    <property type="match status" value="1"/>
</dbReference>
<dbReference type="RefSeq" id="WP_307352927.1">
    <property type="nucleotide sequence ID" value="NZ_JAUSVS010000014.1"/>
</dbReference>
<comment type="caution">
    <text evidence="2">The sequence shown here is derived from an EMBL/GenBank/DDBJ whole genome shotgun (WGS) entry which is preliminary data.</text>
</comment>
<protein>
    <recommendedName>
        <fullName evidence="4">DUF3617 domain-containing protein</fullName>
    </recommendedName>
</protein>
<feature type="signal peptide" evidence="1">
    <location>
        <begin position="1"/>
        <end position="21"/>
    </location>
</feature>
<evidence type="ECO:0000313" key="2">
    <source>
        <dbReference type="EMBL" id="MDQ0466782.1"/>
    </source>
</evidence>
<evidence type="ECO:0000256" key="1">
    <source>
        <dbReference type="SAM" id="SignalP"/>
    </source>
</evidence>
<dbReference type="EMBL" id="JAUSVS010000014">
    <property type="protein sequence ID" value="MDQ0466782.1"/>
    <property type="molecule type" value="Genomic_DNA"/>
</dbReference>
<proteinExistence type="predicted"/>
<name>A0ABU0IXP4_9CAUL</name>
<accession>A0ABU0IXP4</accession>
<evidence type="ECO:0008006" key="4">
    <source>
        <dbReference type="Google" id="ProtNLM"/>
    </source>
</evidence>
<sequence>MNRLWIFSALAAAGVATSAIGADTATIRPGYWESTNKAQLVFTQVTNEKRCLTAKDVEKFQQGPSNRHYKCTYPYRSVGGGRMSFKGTCVDKKGRKVDVVANGSYSPDRFQITANLSGKLAGVPLSATFSTNAHRIGDVCPPPPPKPAKK</sequence>
<keyword evidence="1" id="KW-0732">Signal</keyword>
<evidence type="ECO:0000313" key="3">
    <source>
        <dbReference type="Proteomes" id="UP001228905"/>
    </source>
</evidence>
<dbReference type="Proteomes" id="UP001228905">
    <property type="component" value="Unassembled WGS sequence"/>
</dbReference>
<keyword evidence="3" id="KW-1185">Reference proteome</keyword>